<dbReference type="AlphaFoldDB" id="A0A0M6YH95"/>
<dbReference type="PANTHER" id="PTHR13789">
    <property type="entry name" value="MONOOXYGENASE"/>
    <property type="match status" value="1"/>
</dbReference>
<dbReference type="GO" id="GO:0071949">
    <property type="term" value="F:FAD binding"/>
    <property type="evidence" value="ECO:0007669"/>
    <property type="project" value="InterPro"/>
</dbReference>
<dbReference type="PANTHER" id="PTHR13789:SF318">
    <property type="entry name" value="GERANYLGERANYL DIPHOSPHATE REDUCTASE"/>
    <property type="match status" value="1"/>
</dbReference>
<evidence type="ECO:0000313" key="7">
    <source>
        <dbReference type="EMBL" id="CTQ48873.1"/>
    </source>
</evidence>
<keyword evidence="5" id="KW-0503">Monooxygenase</keyword>
<evidence type="ECO:0000256" key="3">
    <source>
        <dbReference type="ARBA" id="ARBA00022827"/>
    </source>
</evidence>
<dbReference type="SUPFAM" id="SSF51905">
    <property type="entry name" value="FAD/NAD(P)-binding domain"/>
    <property type="match status" value="1"/>
</dbReference>
<dbReference type="EMBL" id="CXSU01000005">
    <property type="protein sequence ID" value="CTQ48873.1"/>
    <property type="molecule type" value="Genomic_DNA"/>
</dbReference>
<evidence type="ECO:0000256" key="5">
    <source>
        <dbReference type="ARBA" id="ARBA00023033"/>
    </source>
</evidence>
<organism evidence="7 8">
    <name type="scientific">Jannaschia donghaensis</name>
    <dbReference type="NCBI Taxonomy" id="420998"/>
    <lineage>
        <taxon>Bacteria</taxon>
        <taxon>Pseudomonadati</taxon>
        <taxon>Pseudomonadota</taxon>
        <taxon>Alphaproteobacteria</taxon>
        <taxon>Rhodobacterales</taxon>
        <taxon>Roseobacteraceae</taxon>
        <taxon>Jannaschia</taxon>
    </lineage>
</organism>
<keyword evidence="8" id="KW-1185">Reference proteome</keyword>
<dbReference type="RefSeq" id="WP_055082899.1">
    <property type="nucleotide sequence ID" value="NZ_CXSU01000005.1"/>
</dbReference>
<keyword evidence="2" id="KW-0285">Flavoprotein</keyword>
<dbReference type="Proteomes" id="UP000049222">
    <property type="component" value="Unassembled WGS sequence"/>
</dbReference>
<gene>
    <name evidence="7" type="primary">xlnD</name>
    <name evidence="7" type="ORF">JDO7802_00881</name>
</gene>
<evidence type="ECO:0000256" key="1">
    <source>
        <dbReference type="ARBA" id="ARBA00001974"/>
    </source>
</evidence>
<dbReference type="InterPro" id="IPR002938">
    <property type="entry name" value="FAD-bd"/>
</dbReference>
<proteinExistence type="predicted"/>
<dbReference type="SUPFAM" id="SSF54373">
    <property type="entry name" value="FAD-linked reductases, C-terminal domain"/>
    <property type="match status" value="1"/>
</dbReference>
<keyword evidence="4 7" id="KW-0560">Oxidoreductase</keyword>
<dbReference type="InterPro" id="IPR036188">
    <property type="entry name" value="FAD/NAD-bd_sf"/>
</dbReference>
<keyword evidence="3" id="KW-0274">FAD</keyword>
<dbReference type="OrthoDB" id="4230779at2"/>
<reference evidence="7 8" key="1">
    <citation type="submission" date="2015-07" db="EMBL/GenBank/DDBJ databases">
        <authorList>
            <person name="Noorani M."/>
        </authorList>
    </citation>
    <scope>NUCLEOTIDE SEQUENCE [LARGE SCALE GENOMIC DNA]</scope>
    <source>
        <strain evidence="7 8">CECT 7802</strain>
    </source>
</reference>
<dbReference type="Pfam" id="PF01494">
    <property type="entry name" value="FAD_binding_3"/>
    <property type="match status" value="1"/>
</dbReference>
<evidence type="ECO:0000256" key="4">
    <source>
        <dbReference type="ARBA" id="ARBA00023002"/>
    </source>
</evidence>
<accession>A0A0M6YH95</accession>
<dbReference type="Gene3D" id="3.50.50.60">
    <property type="entry name" value="FAD/NAD(P)-binding domain"/>
    <property type="match status" value="1"/>
</dbReference>
<evidence type="ECO:0000313" key="8">
    <source>
        <dbReference type="Proteomes" id="UP000049222"/>
    </source>
</evidence>
<dbReference type="PRINTS" id="PR00420">
    <property type="entry name" value="RNGMNOXGNASE"/>
</dbReference>
<feature type="domain" description="FAD-binding" evidence="6">
    <location>
        <begin position="6"/>
        <end position="300"/>
    </location>
</feature>
<sequence length="380" mass="40713">MTDPPDVTVLGAGIAGLACAIACASKGQSVEVIEQAPALTEVGAGLQIAPNGGRVLDALGVTPLSLNSEAVHLIDGTRGRSVIRMPVGPGFRMVHRADLIEALASRAASLGIRIRLNCQVVEIGAGARTVVLRDGTVRSVNRLVGADGARGIARAFVVPDHAPRFTGQVAWRALVPVADAPTEAQVHMGPGRHLVCYPLRDGTVMNIVAVEEREDWVPAGWSHADDPDNLRAAFAGYARPIRALLDRVEQTHLWGLMDHGVTARWTRDACTLIGDAAHPTLPFLAQGANLALEDAWTVAHYWADPVEWERRRRPRVTRALAAAQGNADRYHLSGTKREVAHAGLRLIARIAPGLPLRGYDWLYGADATRNLPSDSKNGKQ</sequence>
<protein>
    <submittedName>
        <fullName evidence="7">3-hydroxybenzoate 6-hydroxylase 1</fullName>
        <ecNumber evidence="7">1.14.13.24</ecNumber>
    </submittedName>
</protein>
<name>A0A0M6YH95_9RHOB</name>
<evidence type="ECO:0000256" key="2">
    <source>
        <dbReference type="ARBA" id="ARBA00022630"/>
    </source>
</evidence>
<dbReference type="GO" id="GO:0018669">
    <property type="term" value="F:3-hydroxybenzoate 6-monooxygenase activity"/>
    <property type="evidence" value="ECO:0007669"/>
    <property type="project" value="UniProtKB-EC"/>
</dbReference>
<dbReference type="EC" id="1.14.13.24" evidence="7"/>
<dbReference type="InterPro" id="IPR050493">
    <property type="entry name" value="FAD-dep_Monooxygenase_BioMet"/>
</dbReference>
<dbReference type="STRING" id="420998.JDO7802_00881"/>
<evidence type="ECO:0000259" key="6">
    <source>
        <dbReference type="Pfam" id="PF01494"/>
    </source>
</evidence>
<comment type="cofactor">
    <cofactor evidence="1">
        <name>FAD</name>
        <dbReference type="ChEBI" id="CHEBI:57692"/>
    </cofactor>
</comment>